<accession>A0A0G0UTM5</accession>
<dbReference type="InterPro" id="IPR052339">
    <property type="entry name" value="Fe-S_Maturation_MIP18"/>
</dbReference>
<dbReference type="PANTHER" id="PTHR42831:SF1">
    <property type="entry name" value="FE-S PROTEIN MATURATION AUXILIARY FACTOR YITW"/>
    <property type="match status" value="1"/>
</dbReference>
<name>A0A0G0UTM5_9BACT</name>
<dbReference type="Gene3D" id="3.30.300.130">
    <property type="entry name" value="Fe-S cluster assembly (FSCA)"/>
    <property type="match status" value="1"/>
</dbReference>
<dbReference type="EMBL" id="LCAN01000054">
    <property type="protein sequence ID" value="KKR90866.1"/>
    <property type="molecule type" value="Genomic_DNA"/>
</dbReference>
<gene>
    <name evidence="2" type="ORF">UU41_C0054G0002</name>
</gene>
<evidence type="ECO:0000259" key="1">
    <source>
        <dbReference type="Pfam" id="PF01883"/>
    </source>
</evidence>
<feature type="domain" description="MIP18 family-like" evidence="1">
    <location>
        <begin position="6"/>
        <end position="78"/>
    </location>
</feature>
<dbReference type="Pfam" id="PF01883">
    <property type="entry name" value="FeS_assembly_P"/>
    <property type="match status" value="1"/>
</dbReference>
<evidence type="ECO:0000313" key="2">
    <source>
        <dbReference type="EMBL" id="KKR90866.1"/>
    </source>
</evidence>
<organism evidence="2 3">
    <name type="scientific">Candidatus Roizmanbacteria bacterium GW2011_GWA1_41_13</name>
    <dbReference type="NCBI Taxonomy" id="1618474"/>
    <lineage>
        <taxon>Bacteria</taxon>
        <taxon>Candidatus Roizmaniibacteriota</taxon>
    </lineage>
</organism>
<dbReference type="PANTHER" id="PTHR42831">
    <property type="entry name" value="FE-S PROTEIN MATURATION AUXILIARY FACTOR YITW"/>
    <property type="match status" value="1"/>
</dbReference>
<proteinExistence type="predicted"/>
<comment type="caution">
    <text evidence="2">The sequence shown here is derived from an EMBL/GenBank/DDBJ whole genome shotgun (WGS) entry which is preliminary data.</text>
</comment>
<dbReference type="AlphaFoldDB" id="A0A0G0UTM5"/>
<dbReference type="Proteomes" id="UP000034961">
    <property type="component" value="Unassembled WGS sequence"/>
</dbReference>
<dbReference type="InterPro" id="IPR002744">
    <property type="entry name" value="MIP18-like"/>
</dbReference>
<protein>
    <recommendedName>
        <fullName evidence="1">MIP18 family-like domain-containing protein</fullName>
    </recommendedName>
</protein>
<reference evidence="2 3" key="1">
    <citation type="journal article" date="2015" name="Nature">
        <title>rRNA introns, odd ribosomes, and small enigmatic genomes across a large radiation of phyla.</title>
        <authorList>
            <person name="Brown C.T."/>
            <person name="Hug L.A."/>
            <person name="Thomas B.C."/>
            <person name="Sharon I."/>
            <person name="Castelle C.J."/>
            <person name="Singh A."/>
            <person name="Wilkins M.J."/>
            <person name="Williams K.H."/>
            <person name="Banfield J.F."/>
        </authorList>
    </citation>
    <scope>NUCLEOTIDE SEQUENCE [LARGE SCALE GENOMIC DNA]</scope>
</reference>
<dbReference type="SUPFAM" id="SSF117916">
    <property type="entry name" value="Fe-S cluster assembly (FSCA) domain-like"/>
    <property type="match status" value="1"/>
</dbReference>
<sequence length="101" mass="11190">MTKVTKDDIIQAMKNVPDPELGISLYDLGLYYGCEIDKEGNVEILMTLTTIGCPLFGTIQEMVTDEVKRIKGVKSVTVELTFDPPWDADKMSNEAKTALGF</sequence>
<dbReference type="PATRIC" id="fig|1618474.3.peg.1140"/>
<dbReference type="InterPro" id="IPR034904">
    <property type="entry name" value="FSCA_dom_sf"/>
</dbReference>
<evidence type="ECO:0000313" key="3">
    <source>
        <dbReference type="Proteomes" id="UP000034961"/>
    </source>
</evidence>